<reference evidence="3 4" key="2">
    <citation type="journal article" date="2013" name="J. Biotechnol.">
        <title>Complete genome sequence of the kirromycin producer Streptomyces collinus Tu 365 consisting of a linear chromosome and two linear plasmids.</title>
        <authorList>
            <person name="Ruckert C."/>
            <person name="Szczepanowski R."/>
            <person name="Albersmeier A."/>
            <person name="Goesmann A."/>
            <person name="Iftime D."/>
            <person name="Musiol E.M."/>
            <person name="Blin K."/>
            <person name="Wohlleben W."/>
            <person name="Puhler A."/>
            <person name="Kalinowski J."/>
            <person name="Weber T."/>
        </authorList>
    </citation>
    <scope>NUCLEOTIDE SEQUENCE [LARGE SCALE GENOMIC DNA]</scope>
    <source>
        <strain evidence="4">DSM 40733 / Tue 365</strain>
    </source>
</reference>
<dbReference type="KEGG" id="sci:B446_31310"/>
<sequence length="286" mass="29803">MPKTKAASAVTALVLAAALTGCGSEDGPGPDGDVRGAATPPARAVQNAYRATLAARTARMTVTSKVVAEGQTLTGHGSGVADLEHGASRFDLTSQGTTIEQRVVDGAVYQKPTGARRGAVPGGRTWLKIDLARLGGTGPAGRSRPTDPMEPVRYLKDAGRAHVTRVGGQTLDGTRTTHYRVAVPVSVLARGDAGQEQELRRQLGTDRLPVEVWLDGRGRLRQERVLLTLHPLKQRTPGHGNTRVTSTTEVRLTDFGTEVKVTAPPAADTADVTGRATGSAGTAQAG</sequence>
<proteinExistence type="predicted"/>
<dbReference type="SUPFAM" id="SSF89392">
    <property type="entry name" value="Prokaryotic lipoproteins and lipoprotein localization factors"/>
    <property type="match status" value="1"/>
</dbReference>
<gene>
    <name evidence="3" type="ORF">B446_31310</name>
</gene>
<dbReference type="AlphaFoldDB" id="S5V5U4"/>
<keyword evidence="2" id="KW-0732">Signal</keyword>
<dbReference type="EMBL" id="CP006259">
    <property type="protein sequence ID" value="AGS73066.1"/>
    <property type="molecule type" value="Genomic_DNA"/>
</dbReference>
<dbReference type="Gene3D" id="2.50.20.20">
    <property type="match status" value="1"/>
</dbReference>
<protein>
    <submittedName>
        <fullName evidence="3">Lipoprotein</fullName>
    </submittedName>
</protein>
<dbReference type="eggNOG" id="ENOG50333DA">
    <property type="taxonomic scope" value="Bacteria"/>
</dbReference>
<feature type="compositionally biased region" description="Low complexity" evidence="1">
    <location>
        <begin position="264"/>
        <end position="273"/>
    </location>
</feature>
<name>S5V5U4_STRC3</name>
<dbReference type="RefSeq" id="WP_020943476.1">
    <property type="nucleotide sequence ID" value="NC_021985.1"/>
</dbReference>
<organism evidence="3 4">
    <name type="scientific">Streptomyces collinus (strain DSM 40733 / Tue 365)</name>
    <dbReference type="NCBI Taxonomy" id="1214242"/>
    <lineage>
        <taxon>Bacteria</taxon>
        <taxon>Bacillati</taxon>
        <taxon>Actinomycetota</taxon>
        <taxon>Actinomycetes</taxon>
        <taxon>Kitasatosporales</taxon>
        <taxon>Streptomycetaceae</taxon>
        <taxon>Streptomyces</taxon>
    </lineage>
</organism>
<dbReference type="Proteomes" id="UP000015423">
    <property type="component" value="Chromosome"/>
</dbReference>
<feature type="region of interest" description="Disordered" evidence="1">
    <location>
        <begin position="264"/>
        <end position="286"/>
    </location>
</feature>
<keyword evidence="3" id="KW-0449">Lipoprotein</keyword>
<evidence type="ECO:0000313" key="3">
    <source>
        <dbReference type="EMBL" id="AGS73066.1"/>
    </source>
</evidence>
<keyword evidence="4" id="KW-1185">Reference proteome</keyword>
<dbReference type="PATRIC" id="fig|1214242.5.peg.6414"/>
<reference evidence="4" key="1">
    <citation type="submission" date="2012-10" db="EMBL/GenBank/DDBJ databases">
        <title>The complete genome sequence of Streptomyces collinus Tu 365.</title>
        <authorList>
            <person name="Ruckert C."/>
            <person name="Szczepanowski R."/>
            <person name="Goesmann A."/>
            <person name="Pross E.K."/>
            <person name="Musiol E.M."/>
            <person name="Blin K."/>
            <person name="Wohlleben W."/>
            <person name="Puhler A."/>
            <person name="Weber T."/>
            <person name="Kalinowski J."/>
        </authorList>
    </citation>
    <scope>NUCLEOTIDE SEQUENCE [LARGE SCALE GENOMIC DNA]</scope>
    <source>
        <strain evidence="4">DSM 40733 / Tue 365</strain>
    </source>
</reference>
<feature type="signal peptide" evidence="2">
    <location>
        <begin position="1"/>
        <end position="23"/>
    </location>
</feature>
<evidence type="ECO:0000256" key="1">
    <source>
        <dbReference type="SAM" id="MobiDB-lite"/>
    </source>
</evidence>
<evidence type="ECO:0000313" key="4">
    <source>
        <dbReference type="Proteomes" id="UP000015423"/>
    </source>
</evidence>
<dbReference type="HOGENOM" id="CLU_949708_0_0_11"/>
<accession>S5V5U4</accession>
<dbReference type="InterPro" id="IPR029046">
    <property type="entry name" value="LolA/LolB/LppX"/>
</dbReference>
<dbReference type="STRING" id="1214242.B446_31310"/>
<evidence type="ECO:0000256" key="2">
    <source>
        <dbReference type="SAM" id="SignalP"/>
    </source>
</evidence>
<feature type="chain" id="PRO_5004541329" evidence="2">
    <location>
        <begin position="24"/>
        <end position="286"/>
    </location>
</feature>
<dbReference type="PROSITE" id="PS51257">
    <property type="entry name" value="PROKAR_LIPOPROTEIN"/>
    <property type="match status" value="1"/>
</dbReference>